<gene>
    <name evidence="5 7" type="primary">ilvA</name>
    <name evidence="7" type="ORF">HF568_12205</name>
</gene>
<dbReference type="EC" id="4.3.1.19" evidence="5"/>
<evidence type="ECO:0000256" key="3">
    <source>
        <dbReference type="ARBA" id="ARBA00022898"/>
    </source>
</evidence>
<evidence type="ECO:0000259" key="6">
    <source>
        <dbReference type="Pfam" id="PF00291"/>
    </source>
</evidence>
<dbReference type="Pfam" id="PF00291">
    <property type="entry name" value="PALP"/>
    <property type="match status" value="1"/>
</dbReference>
<dbReference type="GO" id="GO:0004794">
    <property type="term" value="F:threonine deaminase activity"/>
    <property type="evidence" value="ECO:0007669"/>
    <property type="project" value="UniProtKB-UniRule"/>
</dbReference>
<dbReference type="CDD" id="cd01562">
    <property type="entry name" value="Thr-dehyd"/>
    <property type="match status" value="1"/>
</dbReference>
<keyword evidence="5" id="KW-0100">Branched-chain amino acid biosynthesis</keyword>
<comment type="subunit">
    <text evidence="5">Homotetramer.</text>
</comment>
<dbReference type="InterPro" id="IPR001926">
    <property type="entry name" value="TrpB-like_PALP"/>
</dbReference>
<comment type="catalytic activity">
    <reaction evidence="5">
        <text>L-threonine = 2-oxobutanoate + NH4(+)</text>
        <dbReference type="Rhea" id="RHEA:22108"/>
        <dbReference type="ChEBI" id="CHEBI:16763"/>
        <dbReference type="ChEBI" id="CHEBI:28938"/>
        <dbReference type="ChEBI" id="CHEBI:57926"/>
        <dbReference type="EC" id="4.3.1.19"/>
    </reaction>
</comment>
<organism evidence="7 8">
    <name type="scientific">Acidithiobacillus ferridurans</name>
    <dbReference type="NCBI Taxonomy" id="1232575"/>
    <lineage>
        <taxon>Bacteria</taxon>
        <taxon>Pseudomonadati</taxon>
        <taxon>Pseudomonadota</taxon>
        <taxon>Acidithiobacillia</taxon>
        <taxon>Acidithiobacillales</taxon>
        <taxon>Acidithiobacillaceae</taxon>
        <taxon>Acidithiobacillus</taxon>
    </lineage>
</organism>
<dbReference type="GO" id="GO:0006565">
    <property type="term" value="P:L-serine catabolic process"/>
    <property type="evidence" value="ECO:0007669"/>
    <property type="project" value="TreeGrafter"/>
</dbReference>
<dbReference type="GO" id="GO:0009097">
    <property type="term" value="P:isoleucine biosynthetic process"/>
    <property type="evidence" value="ECO:0007669"/>
    <property type="project" value="UniProtKB-UniRule"/>
</dbReference>
<dbReference type="InterPro" id="IPR000634">
    <property type="entry name" value="Ser/Thr_deHydtase_PyrdxlP-BS"/>
</dbReference>
<name>A0A8X8GCW0_ACIFI</name>
<comment type="similarity">
    <text evidence="2 5">Belongs to the serine/threonine dehydratase family.</text>
</comment>
<dbReference type="RefSeq" id="WP_215890695.1">
    <property type="nucleotide sequence ID" value="NZ_JABBHS010000366.1"/>
</dbReference>
<proteinExistence type="inferred from homology"/>
<evidence type="ECO:0000256" key="4">
    <source>
        <dbReference type="ARBA" id="ARBA00023239"/>
    </source>
</evidence>
<accession>A0A8X8GCW0</accession>
<keyword evidence="5" id="KW-0412">Isoleucine biosynthesis</keyword>
<dbReference type="AlphaFoldDB" id="A0A8X8GCW0"/>
<sequence length="267" mass="28712">MKNLLREVLCSRVYDVARETPLEAAPKLSARLQREVLFKREDLQPVFSFKLRGAYNKIAQLSDTEKARGVITASAGNHAQGVAYAAQKLGIRAVIVMPGTTPEIKVNAVRARGAEVILHGDSYSDAQAHCDALIAESGMVFIPPFDDPLVIAGQGTIGAEILRQRGAGLEAIFVPVGGGGLIAGVAAYLKSIVPEIRIIGVEPFEADAMYRSLQAGERITLPQVGIFADGVAVRQVGEHTFALCRKYVDEIVRVTNDEICAAIKDVF</sequence>
<keyword evidence="3 5" id="KW-0663">Pyridoxal phosphate</keyword>
<dbReference type="InterPro" id="IPR036052">
    <property type="entry name" value="TrpB-like_PALP_sf"/>
</dbReference>
<dbReference type="PANTHER" id="PTHR48078">
    <property type="entry name" value="THREONINE DEHYDRATASE, MITOCHONDRIAL-RELATED"/>
    <property type="match status" value="1"/>
</dbReference>
<dbReference type="InterPro" id="IPR005787">
    <property type="entry name" value="Thr_deHydtase_biosynth"/>
</dbReference>
<comment type="caution">
    <text evidence="7">The sequence shown here is derived from an EMBL/GenBank/DDBJ whole genome shotgun (WGS) entry which is preliminary data.</text>
</comment>
<reference evidence="7" key="1">
    <citation type="journal article" date="2021" name="ISME J.">
        <title>Genomic evolution of the class Acidithiobacillia: deep-branching Proteobacteria living in extreme acidic conditions.</title>
        <authorList>
            <person name="Moya-Beltran A."/>
            <person name="Beard S."/>
            <person name="Rojas-Villalobos C."/>
            <person name="Issotta F."/>
            <person name="Gallardo Y."/>
            <person name="Ulloa R."/>
            <person name="Giaveno A."/>
            <person name="Degli Esposti M."/>
            <person name="Johnson D.B."/>
            <person name="Quatrini R."/>
        </authorList>
    </citation>
    <scope>NUCLEOTIDE SEQUENCE</scope>
    <source>
        <strain evidence="7">DSM 583</strain>
    </source>
</reference>
<dbReference type="PANTHER" id="PTHR48078:SF11">
    <property type="entry name" value="THREONINE DEHYDRATASE, MITOCHONDRIAL"/>
    <property type="match status" value="1"/>
</dbReference>
<evidence type="ECO:0000256" key="1">
    <source>
        <dbReference type="ARBA" id="ARBA00001933"/>
    </source>
</evidence>
<dbReference type="GO" id="GO:0003941">
    <property type="term" value="F:L-serine ammonia-lyase activity"/>
    <property type="evidence" value="ECO:0007669"/>
    <property type="project" value="TreeGrafter"/>
</dbReference>
<keyword evidence="5" id="KW-0028">Amino-acid biosynthesis</keyword>
<dbReference type="PROSITE" id="PS00165">
    <property type="entry name" value="DEHYDRATASE_SER_THR"/>
    <property type="match status" value="1"/>
</dbReference>
<dbReference type="NCBIfam" id="TIGR01124">
    <property type="entry name" value="ilvA_2Cterm"/>
    <property type="match status" value="1"/>
</dbReference>
<keyword evidence="4 5" id="KW-0456">Lyase</keyword>
<evidence type="ECO:0000256" key="2">
    <source>
        <dbReference type="ARBA" id="ARBA00010869"/>
    </source>
</evidence>
<dbReference type="GO" id="GO:0030170">
    <property type="term" value="F:pyridoxal phosphate binding"/>
    <property type="evidence" value="ECO:0007669"/>
    <property type="project" value="InterPro"/>
</dbReference>
<dbReference type="Proteomes" id="UP000887300">
    <property type="component" value="Unassembled WGS sequence"/>
</dbReference>
<dbReference type="InterPro" id="IPR050147">
    <property type="entry name" value="Ser/Thr_Dehydratase"/>
</dbReference>
<evidence type="ECO:0000313" key="7">
    <source>
        <dbReference type="EMBL" id="MBU2723949.1"/>
    </source>
</evidence>
<dbReference type="EMBL" id="JABBHS010000366">
    <property type="protein sequence ID" value="MBU2723949.1"/>
    <property type="molecule type" value="Genomic_DNA"/>
</dbReference>
<comment type="pathway">
    <text evidence="5">Amino-acid biosynthesis; L-isoleucine biosynthesis; 2-oxobutanoate from L-threonine: step 1/1.</text>
</comment>
<protein>
    <recommendedName>
        <fullName evidence="5">L-threonine dehydratase</fullName>
        <ecNumber evidence="5">4.3.1.19</ecNumber>
    </recommendedName>
    <alternativeName>
        <fullName evidence="5">Threonine deaminase</fullName>
    </alternativeName>
</protein>
<evidence type="ECO:0000256" key="5">
    <source>
        <dbReference type="RuleBase" id="RU362012"/>
    </source>
</evidence>
<dbReference type="FunFam" id="3.40.50.1100:FF:000005">
    <property type="entry name" value="Threonine dehydratase catabolic"/>
    <property type="match status" value="1"/>
</dbReference>
<dbReference type="Gene3D" id="3.40.50.1100">
    <property type="match status" value="2"/>
</dbReference>
<feature type="non-terminal residue" evidence="7">
    <location>
        <position position="267"/>
    </location>
</feature>
<comment type="function">
    <text evidence="5">Catalyzes the anaerobic formation of alpha-ketobutyrate and ammonia from threonine in a two-step reaction. The first step involved a dehydration of threonine and a production of enamine intermediates (aminocrotonate), which tautomerizes to its imine form (iminobutyrate). Both intermediates are unstable and short-lived. The second step is the nonenzymatic hydrolysis of the enamine/imine intermediates to form 2-ketobutyrate and free ammonia. In the low water environment of the cell, the second step is accelerated by RidA.</text>
</comment>
<feature type="domain" description="Tryptophan synthase beta chain-like PALP" evidence="6">
    <location>
        <begin position="17"/>
        <end position="265"/>
    </location>
</feature>
<comment type="cofactor">
    <cofactor evidence="1 5">
        <name>pyridoxal 5'-phosphate</name>
        <dbReference type="ChEBI" id="CHEBI:597326"/>
    </cofactor>
</comment>
<dbReference type="SUPFAM" id="SSF53686">
    <property type="entry name" value="Tryptophan synthase beta subunit-like PLP-dependent enzymes"/>
    <property type="match status" value="1"/>
</dbReference>
<evidence type="ECO:0000313" key="8">
    <source>
        <dbReference type="Proteomes" id="UP000887300"/>
    </source>
</evidence>
<dbReference type="GO" id="GO:0006567">
    <property type="term" value="P:L-threonine catabolic process"/>
    <property type="evidence" value="ECO:0007669"/>
    <property type="project" value="TreeGrafter"/>
</dbReference>